<dbReference type="STRING" id="29172.A0A0D8XMG6"/>
<evidence type="ECO:0000313" key="4">
    <source>
        <dbReference type="EMBL" id="KJH43581.1"/>
    </source>
</evidence>
<dbReference type="InterPro" id="IPR000242">
    <property type="entry name" value="PTP_cat"/>
</dbReference>
<dbReference type="GO" id="GO:0004725">
    <property type="term" value="F:protein tyrosine phosphatase activity"/>
    <property type="evidence" value="ECO:0007669"/>
    <property type="project" value="InterPro"/>
</dbReference>
<dbReference type="PANTHER" id="PTHR46163">
    <property type="entry name" value="TYROSINE-PROTEIN PHOSPHATASE-RELATED"/>
    <property type="match status" value="1"/>
</dbReference>
<gene>
    <name evidence="4" type="ORF">DICVIV_10396</name>
</gene>
<reference evidence="5" key="2">
    <citation type="journal article" date="2016" name="Sci. Rep.">
        <title>Dictyocaulus viviparus genome, variome and transcriptome elucidate lungworm biology and support future intervention.</title>
        <authorList>
            <person name="McNulty S.N."/>
            <person name="Strube C."/>
            <person name="Rosa B.A."/>
            <person name="Martin J.C."/>
            <person name="Tyagi R."/>
            <person name="Choi Y.J."/>
            <person name="Wang Q."/>
            <person name="Hallsworth Pepin K."/>
            <person name="Zhang X."/>
            <person name="Ozersky P."/>
            <person name="Wilson R.K."/>
            <person name="Sternberg P.W."/>
            <person name="Gasser R.B."/>
            <person name="Mitreva M."/>
        </authorList>
    </citation>
    <scope>NUCLEOTIDE SEQUENCE [LARGE SCALE GENOMIC DNA]</scope>
    <source>
        <strain evidence="5">HannoverDv2000</strain>
    </source>
</reference>
<organism evidence="4 5">
    <name type="scientific">Dictyocaulus viviparus</name>
    <name type="common">Bovine lungworm</name>
    <dbReference type="NCBI Taxonomy" id="29172"/>
    <lineage>
        <taxon>Eukaryota</taxon>
        <taxon>Metazoa</taxon>
        <taxon>Ecdysozoa</taxon>
        <taxon>Nematoda</taxon>
        <taxon>Chromadorea</taxon>
        <taxon>Rhabditida</taxon>
        <taxon>Rhabditina</taxon>
        <taxon>Rhabditomorpha</taxon>
        <taxon>Strongyloidea</taxon>
        <taxon>Metastrongylidae</taxon>
        <taxon>Dictyocaulus</taxon>
    </lineage>
</organism>
<dbReference type="InterPro" id="IPR052782">
    <property type="entry name" value="Oocyte-zygote_transition_reg"/>
</dbReference>
<dbReference type="PROSITE" id="PS50055">
    <property type="entry name" value="TYR_PHOSPHATASE_PTP"/>
    <property type="match status" value="1"/>
</dbReference>
<proteinExistence type="predicted"/>
<dbReference type="SMART" id="SM00194">
    <property type="entry name" value="PTPc"/>
    <property type="match status" value="1"/>
</dbReference>
<dbReference type="InterPro" id="IPR000387">
    <property type="entry name" value="Tyr_Pase_dom"/>
</dbReference>
<feature type="domain" description="Tyrosine-protein phosphatase" evidence="2">
    <location>
        <begin position="1"/>
        <end position="243"/>
    </location>
</feature>
<keyword evidence="1" id="KW-0472">Membrane</keyword>
<evidence type="ECO:0000259" key="3">
    <source>
        <dbReference type="PROSITE" id="PS50056"/>
    </source>
</evidence>
<keyword evidence="5" id="KW-1185">Reference proteome</keyword>
<dbReference type="PRINTS" id="PR00700">
    <property type="entry name" value="PRTYPHPHTASE"/>
</dbReference>
<dbReference type="Pfam" id="PF00102">
    <property type="entry name" value="Y_phosphatase"/>
    <property type="match status" value="1"/>
</dbReference>
<keyword evidence="1" id="KW-0812">Transmembrane</keyword>
<name>A0A0D8XMG6_DICVI</name>
<keyword evidence="1" id="KW-1133">Transmembrane helix</keyword>
<dbReference type="Gene3D" id="3.90.190.10">
    <property type="entry name" value="Protein tyrosine phosphatase superfamily"/>
    <property type="match status" value="1"/>
</dbReference>
<dbReference type="CDD" id="cd00047">
    <property type="entry name" value="PTPc"/>
    <property type="match status" value="1"/>
</dbReference>
<dbReference type="AlphaFoldDB" id="A0A0D8XMG6"/>
<evidence type="ECO:0000313" key="5">
    <source>
        <dbReference type="Proteomes" id="UP000053766"/>
    </source>
</evidence>
<reference evidence="4 5" key="1">
    <citation type="submission" date="2013-11" db="EMBL/GenBank/DDBJ databases">
        <title>Draft genome of the bovine lungworm Dictyocaulus viviparus.</title>
        <authorList>
            <person name="Mitreva M."/>
        </authorList>
    </citation>
    <scope>NUCLEOTIDE SEQUENCE [LARGE SCALE GENOMIC DNA]</scope>
    <source>
        <strain evidence="4 5">HannoverDv2000</strain>
    </source>
</reference>
<evidence type="ECO:0000256" key="1">
    <source>
        <dbReference type="SAM" id="Phobius"/>
    </source>
</evidence>
<dbReference type="InterPro" id="IPR003595">
    <property type="entry name" value="Tyr_Pase_cat"/>
</dbReference>
<dbReference type="InterPro" id="IPR029021">
    <property type="entry name" value="Prot-tyrosine_phosphatase-like"/>
</dbReference>
<dbReference type="PANTHER" id="PTHR46163:SF7">
    <property type="entry name" value="PROTEIN TYROSINE PHOSPHATASE-LIKE PROTEIN EGG-3"/>
    <property type="match status" value="1"/>
</dbReference>
<feature type="domain" description="Tyrosine specific protein phosphatases" evidence="3">
    <location>
        <begin position="176"/>
        <end position="234"/>
    </location>
</feature>
<accession>A0A0D8XMG6</accession>
<feature type="transmembrane region" description="Helical" evidence="1">
    <location>
        <begin position="386"/>
        <end position="405"/>
    </location>
</feature>
<evidence type="ECO:0000259" key="2">
    <source>
        <dbReference type="PROSITE" id="PS50055"/>
    </source>
</evidence>
<sequence length="433" mass="50227">MSRANVIEQIFDSECTSRGEQSASYGTSDFIHANYVRGGSLLNTFICTQAPLQNTQADFWRMVYQERSKFIIMLCSAVDKESLGPLDRSSTPQCSYYWPRSVGDYKRYGSLLIRNVRVDRTIDPLFNVTYLQVQPVNSNNESDQLTVEHWQWDWQQMCDVHWPFRVLRKARLQQTPTIVQCLDGCGRSGTLVTIEAVLMQFLRGSPLDDEVVFLSALFVRLQRRLAVSSPLHYLFIYRTVLHWISPYVTSIRQRFALGLSWPGIGFVAKYESMKWPNDPFPYRDKTKGHIVITIVYLNTIQVCLNRIYYYTTLRETPEDTSERSGCRYGVNVSVTEIRDTVDQEMEKFEEVLNPRPAQTHIRSRKLKWKKGTKRNANALKEEKSSYPIVVISLTIIVLLIIYLLYKINTLLYVIHSIYSVYTTDIIAIDVLVI</sequence>
<dbReference type="OrthoDB" id="5834449at2759"/>
<protein>
    <submittedName>
        <fullName evidence="4">Protein-tyrosine phosphatase</fullName>
    </submittedName>
</protein>
<dbReference type="Proteomes" id="UP000053766">
    <property type="component" value="Unassembled WGS sequence"/>
</dbReference>
<dbReference type="EMBL" id="KN716545">
    <property type="protein sequence ID" value="KJH43581.1"/>
    <property type="molecule type" value="Genomic_DNA"/>
</dbReference>
<dbReference type="SMART" id="SM00404">
    <property type="entry name" value="PTPc_motif"/>
    <property type="match status" value="1"/>
</dbReference>
<dbReference type="SUPFAM" id="SSF52799">
    <property type="entry name" value="(Phosphotyrosine protein) phosphatases II"/>
    <property type="match status" value="1"/>
</dbReference>
<dbReference type="PROSITE" id="PS50056">
    <property type="entry name" value="TYR_PHOSPHATASE_2"/>
    <property type="match status" value="1"/>
</dbReference>